<dbReference type="Gene3D" id="2.60.40.10">
    <property type="entry name" value="Immunoglobulins"/>
    <property type="match status" value="1"/>
</dbReference>
<dbReference type="InterPro" id="IPR013783">
    <property type="entry name" value="Ig-like_fold"/>
</dbReference>
<feature type="region of interest" description="Disordered" evidence="1">
    <location>
        <begin position="62"/>
        <end position="94"/>
    </location>
</feature>
<feature type="chain" id="PRO_5039589846" description="Bacterial Ig domain-containing protein" evidence="2">
    <location>
        <begin position="28"/>
        <end position="1031"/>
    </location>
</feature>
<evidence type="ECO:0000313" key="6">
    <source>
        <dbReference type="Proteomes" id="UP000287605"/>
    </source>
</evidence>
<dbReference type="Pfam" id="PF17936">
    <property type="entry name" value="Big_6"/>
    <property type="match status" value="1"/>
</dbReference>
<reference evidence="5 6" key="1">
    <citation type="submission" date="2017-05" db="EMBL/GenBank/DDBJ databases">
        <title>Vagococcus spp. assemblies.</title>
        <authorList>
            <person name="Gulvik C.A."/>
        </authorList>
    </citation>
    <scope>NUCLEOTIDE SEQUENCE [LARGE SCALE GENOMIC DNA]</scope>
    <source>
        <strain evidence="5 6">CCUG 51432</strain>
    </source>
</reference>
<evidence type="ECO:0000256" key="1">
    <source>
        <dbReference type="SAM" id="MobiDB-lite"/>
    </source>
</evidence>
<evidence type="ECO:0000259" key="3">
    <source>
        <dbReference type="Pfam" id="PF13731"/>
    </source>
</evidence>
<keyword evidence="6" id="KW-1185">Reference proteome</keyword>
<proteinExistence type="predicted"/>
<evidence type="ECO:0000256" key="2">
    <source>
        <dbReference type="SAM" id="SignalP"/>
    </source>
</evidence>
<dbReference type="Pfam" id="PF13731">
    <property type="entry name" value="WxL"/>
    <property type="match status" value="1"/>
</dbReference>
<protein>
    <recommendedName>
        <fullName evidence="7">Bacterial Ig domain-containing protein</fullName>
    </recommendedName>
</protein>
<dbReference type="InterPro" id="IPR027994">
    <property type="entry name" value="WxL_dom"/>
</dbReference>
<accession>A0A430AN97</accession>
<feature type="compositionally biased region" description="Polar residues" evidence="1">
    <location>
        <begin position="315"/>
        <end position="327"/>
    </location>
</feature>
<dbReference type="EMBL" id="NGKA01000020">
    <property type="protein sequence ID" value="RSU09581.1"/>
    <property type="molecule type" value="Genomic_DNA"/>
</dbReference>
<evidence type="ECO:0000313" key="5">
    <source>
        <dbReference type="EMBL" id="RSU09581.1"/>
    </source>
</evidence>
<gene>
    <name evidence="5" type="ORF">CBF29_11290</name>
</gene>
<dbReference type="AlphaFoldDB" id="A0A430AN97"/>
<evidence type="ECO:0000259" key="4">
    <source>
        <dbReference type="Pfam" id="PF17936"/>
    </source>
</evidence>
<name>A0A430AN97_9ENTE</name>
<feature type="compositionally biased region" description="Low complexity" evidence="1">
    <location>
        <begin position="787"/>
        <end position="801"/>
    </location>
</feature>
<evidence type="ECO:0008006" key="7">
    <source>
        <dbReference type="Google" id="ProtNLM"/>
    </source>
</evidence>
<feature type="region of interest" description="Disordered" evidence="1">
    <location>
        <begin position="779"/>
        <end position="801"/>
    </location>
</feature>
<dbReference type="OrthoDB" id="2176356at2"/>
<comment type="caution">
    <text evidence="5">The sequence shown here is derived from an EMBL/GenBank/DDBJ whole genome shotgun (WGS) entry which is preliminary data.</text>
</comment>
<feature type="signal peptide" evidence="2">
    <location>
        <begin position="1"/>
        <end position="27"/>
    </location>
</feature>
<keyword evidence="2" id="KW-0732">Signal</keyword>
<feature type="domain" description="Bacterial Ig" evidence="4">
    <location>
        <begin position="779"/>
        <end position="854"/>
    </location>
</feature>
<feature type="compositionally biased region" description="Polar residues" evidence="1">
    <location>
        <begin position="65"/>
        <end position="80"/>
    </location>
</feature>
<dbReference type="Proteomes" id="UP000287605">
    <property type="component" value="Unassembled WGS sequence"/>
</dbReference>
<feature type="region of interest" description="Disordered" evidence="1">
    <location>
        <begin position="315"/>
        <end position="339"/>
    </location>
</feature>
<organism evidence="5 6">
    <name type="scientific">Vagococcus elongatus</name>
    <dbReference type="NCBI Taxonomy" id="180344"/>
    <lineage>
        <taxon>Bacteria</taxon>
        <taxon>Bacillati</taxon>
        <taxon>Bacillota</taxon>
        <taxon>Bacilli</taxon>
        <taxon>Lactobacillales</taxon>
        <taxon>Enterococcaceae</taxon>
        <taxon>Vagococcus</taxon>
    </lineage>
</organism>
<sequence length="1031" mass="109712">MKKKTYKAFVSLMVFQFGIFSPVICYAVTTDSAAESHEQQEDIPLIGTPPLDSEWIDELPEENVSDSSTVDEANSSSENPQTEDLEISEELKSRKKRADDGESVIVSDWSEFVSELAKNSAEAILVAADLTAETSKAAKVAENVTREIDFAGHQLLMGNNSINIPITSSIKVSDVNYAGSAESAIFTGEGHLTIINNMTALAMNGAAIVKMAGGSLTIDGAHVIHHSTSDTAAVSVKFFTVTNGAVVTSDSENFYRVMEDASSGGSVRIDGGSVVKTESNYGPKTKKDSGGVWLATKKITFDVEGPDTQLLISGTTYGTSQDSTISPKPSPDRAGADNGLFTLGGPDGEPRGMILNVKNGAKMNVDSPNATAIFISSVDSSFNVENNAQLTISSGEGQGGGSGRSSIRFYNVGNMAFNIRGKSKVHIMKDNGIAAAVRMFGGGNKINITDGSDFIVRNIGTGTPTDSDVRGNSSNYGVHYAHSNLYEVEEDSFTLTGEDSNVQIDADNGAAISAATTGHPSTGELYGKININAGPGTYFIARGKTATADSGIFNGPDLQFNMESVKYFDFANTRDGGGKIFTSGVDTTTFTSKLSDTAFWKIGTDQIHGQPTAFYPKLDYKFSGKDVANLEYSTNEEMTQNFGSMTEYSRMSANNQPAFIDNLRLPTDADKSVSGHAKVPEAKYEEARNAFAGEVKVKLAVKNVDGQIVYDEIEATTDDIGVYGDAPVLGTFKAMTPDNHFLVKGNTVEVLSAIRGEHHSNATDFPAAVTTVDVTPPEPAELERSQVGAGTTSISGTGTPGSIVTVTKNGGDADLGLSTEIGDDGQFTIDLPSDIVNGDTLQIHLRDKAGLAANVIKPPATNNSIGNINPMTELAYHDAIFAPATQLTVVGALELVEVPSLFDFGQQKPSPKNTIFKPEKISGALKVSDTRGTEKAEWTLTLQQTKALTTGNNKDLSKTVRYRPQSGKDIEVKTTSATPIEKRKLTDDGVLIISDDWENGAKGGLFLDVPYTDQRVGKYTGELTWTLGDVR</sequence>
<feature type="domain" description="WxL" evidence="3">
    <location>
        <begin position="889"/>
        <end position="1029"/>
    </location>
</feature>
<dbReference type="RefSeq" id="WP_126809832.1">
    <property type="nucleotide sequence ID" value="NZ_NGKA01000020.1"/>
</dbReference>
<dbReference type="InterPro" id="IPR041498">
    <property type="entry name" value="Big_6"/>
</dbReference>